<dbReference type="STRING" id="1714355.BTO28_00180"/>
<dbReference type="AlphaFoldDB" id="A0A1V2ABY1"/>
<sequence>MKKVLLFSMSLLIVSGVLLTIQWIGYEKLSEASENILSAQEIELYVKKDGFDVNQTIHSLPEKEKLTVKLPADAEKVTCSKGDNCEIGGQSGLIEVSGEEVTISYNLPASPSAHSFLLNNWYAVLSDVTVTSSSLMVTDYTKRNGEWVSSLKQTAAKQKSIIDFYSFEGESAAATLYWQKGPLAKTEISPVLTVYGEGNIESSAASFTLPFAEENVEPHTVVITKNVEPAEFTGLTFVQNANGLQSIRNQIIDDYTAQHFIFQDDEKWLASFIAVSLYDSQSGFVKASNMKKVIADNLTETEYEEWLKQLKLFNGKEVSAGKLDELLGSVKDEDTNFFSVNKKSDTAVSPLLFFDSRPVTIEGEKEASFHMTNKDGLLYVPLKDAAAALGYSVQELSEGELLMKKDFETFRFYLRENRVLFNEHTYALYGTALQNINGTTYIDKIWFQKIFLVEVQETPGQINLQSYGL</sequence>
<feature type="domain" description="Copper amine oxidase-like N-terminal" evidence="1">
    <location>
        <begin position="369"/>
        <end position="456"/>
    </location>
</feature>
<dbReference type="RefSeq" id="WP_076762827.1">
    <property type="nucleotide sequence ID" value="NZ_MSFI01000001.1"/>
</dbReference>
<evidence type="ECO:0000313" key="3">
    <source>
        <dbReference type="Proteomes" id="UP000188613"/>
    </source>
</evidence>
<evidence type="ECO:0000259" key="1">
    <source>
        <dbReference type="Pfam" id="PF07833"/>
    </source>
</evidence>
<dbReference type="EMBL" id="MSFI01000001">
    <property type="protein sequence ID" value="OMP68503.1"/>
    <property type="molecule type" value="Genomic_DNA"/>
</dbReference>
<keyword evidence="3" id="KW-1185">Reference proteome</keyword>
<reference evidence="2 3" key="1">
    <citation type="submission" date="2016-12" db="EMBL/GenBank/DDBJ databases">
        <title>Domibacillus sp. SAB 38T whole genome sequencing.</title>
        <authorList>
            <person name="Verma A."/>
            <person name="Ojha A.K."/>
            <person name="Krishnamurthi S."/>
        </authorList>
    </citation>
    <scope>NUCLEOTIDE SEQUENCE [LARGE SCALE GENOMIC DNA]</scope>
    <source>
        <strain evidence="2 3">SAB 38</strain>
    </source>
</reference>
<comment type="caution">
    <text evidence="2">The sequence shown here is derived from an EMBL/GenBank/DDBJ whole genome shotgun (WGS) entry which is preliminary data.</text>
</comment>
<dbReference type="InterPro" id="IPR012854">
    <property type="entry name" value="Cu_amine_oxidase-like_N"/>
</dbReference>
<protein>
    <recommendedName>
        <fullName evidence="1">Copper amine oxidase-like N-terminal domain-containing protein</fullName>
    </recommendedName>
</protein>
<proteinExistence type="predicted"/>
<dbReference type="Proteomes" id="UP000188613">
    <property type="component" value="Unassembled WGS sequence"/>
</dbReference>
<organism evidence="2 3">
    <name type="scientific">Domibacillus epiphyticus</name>
    <dbReference type="NCBI Taxonomy" id="1714355"/>
    <lineage>
        <taxon>Bacteria</taxon>
        <taxon>Bacillati</taxon>
        <taxon>Bacillota</taxon>
        <taxon>Bacilli</taxon>
        <taxon>Bacillales</taxon>
        <taxon>Bacillaceae</taxon>
        <taxon>Domibacillus</taxon>
    </lineage>
</organism>
<gene>
    <name evidence="2" type="ORF">BTO28_00180</name>
</gene>
<dbReference type="Pfam" id="PF07833">
    <property type="entry name" value="Cu_amine_oxidN1"/>
    <property type="match status" value="1"/>
</dbReference>
<evidence type="ECO:0000313" key="2">
    <source>
        <dbReference type="EMBL" id="OMP68503.1"/>
    </source>
</evidence>
<accession>A0A1V2ABY1</accession>
<dbReference type="OrthoDB" id="2431422at2"/>
<name>A0A1V2ABY1_9BACI</name>